<dbReference type="CDD" id="cd06261">
    <property type="entry name" value="TM_PBP2"/>
    <property type="match status" value="1"/>
</dbReference>
<dbReference type="EMBL" id="QGQD01000060">
    <property type="protein sequence ID" value="TLD00049.1"/>
    <property type="molecule type" value="Genomic_DNA"/>
</dbReference>
<evidence type="ECO:0000256" key="2">
    <source>
        <dbReference type="ARBA" id="ARBA00022448"/>
    </source>
</evidence>
<comment type="caution">
    <text evidence="9">The sequence shown here is derived from an EMBL/GenBank/DDBJ whole genome shotgun (WGS) entry which is preliminary data.</text>
</comment>
<comment type="subcellular location">
    <subcellularLocation>
        <location evidence="1 7">Cell membrane</location>
        <topology evidence="1 7">Multi-pass membrane protein</topology>
    </subcellularLocation>
</comment>
<evidence type="ECO:0000313" key="9">
    <source>
        <dbReference type="EMBL" id="TLD00049.1"/>
    </source>
</evidence>
<evidence type="ECO:0000256" key="3">
    <source>
        <dbReference type="ARBA" id="ARBA00022475"/>
    </source>
</evidence>
<dbReference type="Proteomes" id="UP000306509">
    <property type="component" value="Unassembled WGS sequence"/>
</dbReference>
<accession>A0A4U8Q6F0</accession>
<feature type="transmembrane region" description="Helical" evidence="7">
    <location>
        <begin position="76"/>
        <end position="99"/>
    </location>
</feature>
<dbReference type="RefSeq" id="WP_027292536.1">
    <property type="nucleotide sequence ID" value="NZ_CAUSDN010000090.1"/>
</dbReference>
<dbReference type="GO" id="GO:0005886">
    <property type="term" value="C:plasma membrane"/>
    <property type="evidence" value="ECO:0007669"/>
    <property type="project" value="UniProtKB-SubCell"/>
</dbReference>
<dbReference type="Gene3D" id="1.10.3720.10">
    <property type="entry name" value="MetI-like"/>
    <property type="match status" value="1"/>
</dbReference>
<feature type="transmembrane region" description="Helical" evidence="7">
    <location>
        <begin position="143"/>
        <end position="164"/>
    </location>
</feature>
<dbReference type="PANTHER" id="PTHR43744:SF9">
    <property type="entry name" value="POLYGALACTURONAN_RHAMNOGALACTURONAN TRANSPORT SYSTEM PERMEASE PROTEIN YTCP"/>
    <property type="match status" value="1"/>
</dbReference>
<evidence type="ECO:0000256" key="6">
    <source>
        <dbReference type="ARBA" id="ARBA00023136"/>
    </source>
</evidence>
<evidence type="ECO:0000256" key="5">
    <source>
        <dbReference type="ARBA" id="ARBA00022989"/>
    </source>
</evidence>
<feature type="transmembrane region" description="Helical" evidence="7">
    <location>
        <begin position="12"/>
        <end position="35"/>
    </location>
</feature>
<keyword evidence="2 7" id="KW-0813">Transport</keyword>
<sequence length="297" mass="33004">MVTEKRKKYSASDVVSIIIFSILSICCVVPILYIVSASFTSEASLAQHGYSLIPSDWSLDAYEFVLKSPGQILNSYGISILVTIAGGGTSLLFTAMLGYVMSRRDFSGSKIISFLVVFTLLFNAGMVPAYITITRYYHLKDTIFALILPYIIVPWHVMLMRGFLNDTPVSLIEAAKLDGSSEVGIFFKIIMPISKPALATVGLFGAFMYWNDWWLAMLYIDNQKLIPLQYYLYRIMNNIQFLASSLQAGNLGIDVSKLPNETARMALCVLAVAPMLFVFPFFQKHFVKGLTVGAVKG</sequence>
<dbReference type="PROSITE" id="PS50928">
    <property type="entry name" value="ABC_TM1"/>
    <property type="match status" value="1"/>
</dbReference>
<evidence type="ECO:0000256" key="1">
    <source>
        <dbReference type="ARBA" id="ARBA00004651"/>
    </source>
</evidence>
<evidence type="ECO:0000313" key="10">
    <source>
        <dbReference type="Proteomes" id="UP000306509"/>
    </source>
</evidence>
<gene>
    <name evidence="9" type="primary">araQ_45</name>
    <name evidence="9" type="ORF">DSM106044_03139</name>
</gene>
<proteinExistence type="inferred from homology"/>
<evidence type="ECO:0000256" key="7">
    <source>
        <dbReference type="RuleBase" id="RU363032"/>
    </source>
</evidence>
<keyword evidence="4 7" id="KW-0812">Transmembrane</keyword>
<feature type="transmembrane region" description="Helical" evidence="7">
    <location>
        <begin position="265"/>
        <end position="282"/>
    </location>
</feature>
<protein>
    <submittedName>
        <fullName evidence="9">L-arabinose transport system permease protein AraQ</fullName>
    </submittedName>
</protein>
<feature type="domain" description="ABC transmembrane type-1" evidence="8">
    <location>
        <begin position="76"/>
        <end position="282"/>
    </location>
</feature>
<dbReference type="SUPFAM" id="SSF161098">
    <property type="entry name" value="MetI-like"/>
    <property type="match status" value="1"/>
</dbReference>
<dbReference type="GO" id="GO:0055085">
    <property type="term" value="P:transmembrane transport"/>
    <property type="evidence" value="ECO:0007669"/>
    <property type="project" value="InterPro"/>
</dbReference>
<evidence type="ECO:0000256" key="4">
    <source>
        <dbReference type="ARBA" id="ARBA00022692"/>
    </source>
</evidence>
<name>A0A4U8Q6F0_9FIRM</name>
<comment type="similarity">
    <text evidence="7">Belongs to the binding-protein-dependent transport system permease family.</text>
</comment>
<dbReference type="InterPro" id="IPR035906">
    <property type="entry name" value="MetI-like_sf"/>
</dbReference>
<keyword evidence="5 7" id="KW-1133">Transmembrane helix</keyword>
<feature type="transmembrane region" description="Helical" evidence="7">
    <location>
        <begin position="185"/>
        <end position="210"/>
    </location>
</feature>
<feature type="transmembrane region" description="Helical" evidence="7">
    <location>
        <begin position="111"/>
        <end position="131"/>
    </location>
</feature>
<evidence type="ECO:0000259" key="8">
    <source>
        <dbReference type="PROSITE" id="PS50928"/>
    </source>
</evidence>
<dbReference type="PANTHER" id="PTHR43744">
    <property type="entry name" value="ABC TRANSPORTER PERMEASE PROTEIN MG189-RELATED-RELATED"/>
    <property type="match status" value="1"/>
</dbReference>
<keyword evidence="10" id="KW-1185">Reference proteome</keyword>
<dbReference type="Pfam" id="PF00528">
    <property type="entry name" value="BPD_transp_1"/>
    <property type="match status" value="1"/>
</dbReference>
<reference evidence="9 10" key="1">
    <citation type="journal article" date="2019" name="Anaerobe">
        <title>Detection of Robinsoniella peoriensis in multiple bone samples of a trauma patient.</title>
        <authorList>
            <person name="Schrottner P."/>
            <person name="Hartwich K."/>
            <person name="Bunk B."/>
            <person name="Schober I."/>
            <person name="Helbig S."/>
            <person name="Rudolph W.W."/>
            <person name="Gunzer F."/>
        </authorList>
    </citation>
    <scope>NUCLEOTIDE SEQUENCE [LARGE SCALE GENOMIC DNA]</scope>
    <source>
        <strain evidence="9 10">DSM 106044</strain>
    </source>
</reference>
<dbReference type="AlphaFoldDB" id="A0A4U8Q6F0"/>
<organism evidence="9 10">
    <name type="scientific">Robinsoniella peoriensis</name>
    <dbReference type="NCBI Taxonomy" id="180332"/>
    <lineage>
        <taxon>Bacteria</taxon>
        <taxon>Bacillati</taxon>
        <taxon>Bacillota</taxon>
        <taxon>Clostridia</taxon>
        <taxon>Lachnospirales</taxon>
        <taxon>Lachnospiraceae</taxon>
        <taxon>Robinsoniella</taxon>
    </lineage>
</organism>
<dbReference type="InterPro" id="IPR000515">
    <property type="entry name" value="MetI-like"/>
</dbReference>
<keyword evidence="3" id="KW-1003">Cell membrane</keyword>
<dbReference type="STRING" id="180332.GCA_000797495_03291"/>
<keyword evidence="6 7" id="KW-0472">Membrane</keyword>